<feature type="compositionally biased region" description="Basic residues" evidence="1">
    <location>
        <begin position="479"/>
        <end position="515"/>
    </location>
</feature>
<feature type="region of interest" description="Disordered" evidence="1">
    <location>
        <begin position="464"/>
        <end position="768"/>
    </location>
</feature>
<feature type="region of interest" description="Disordered" evidence="1">
    <location>
        <begin position="1"/>
        <end position="51"/>
    </location>
</feature>
<evidence type="ECO:0000313" key="3">
    <source>
        <dbReference type="Proteomes" id="UP000789375"/>
    </source>
</evidence>
<gene>
    <name evidence="2" type="ORF">FMOSSE_LOCUS11348</name>
</gene>
<accession>A0A9N9DQL4</accession>
<feature type="compositionally biased region" description="Basic and acidic residues" evidence="1">
    <location>
        <begin position="703"/>
        <end position="718"/>
    </location>
</feature>
<feature type="region of interest" description="Disordered" evidence="1">
    <location>
        <begin position="109"/>
        <end position="139"/>
    </location>
</feature>
<sequence>MPRASTYSPYMQSNTGWLQNTQQPSNSQSEQTNTLPNSQTNTVQSVPTQDSFLSDVPQSIYSEYSTLDISPTIPTIQESIELTSHTPESVLYRGSSPEVEHTTSNYIRIDLNSPPIPRSPSNQTPQKPDSQTDSLSLESRTSLNNCELINESSIALSLEGLSDPILSEITDSILLQQTQSDHMGRKTTSKVEENKAQNLGNSITEQEFSTPITDAENHDISGELRDLITTSNMILESVKSHEVDEMKNIEYLEQEGDKSSTQPHEVSQPDLSELECDREYSVIIENEISNSLLRQSEHYNNLASKLSNIGFVKVEPGSDEEIEQSTTSTTPVTPRIRRSMRRRTKANYSYPRYSYSGKRSKTRKRSRTLNKVSSLSATENEAYDLEVVNVDNEKNEVTNPPVHELSPVQISDGQEMKKVAHSGQGKDDSGNIDKIIIDNESQSNLYLKHNLRSRKILLKLPEGVSKETEEGPVTAPSKKTARAKRSAKKSTSKVIPKKPTKATPKRKTTRRKLITRKTNQDSELQSSNEAENESGLEDNSELGVGVPAKTLSALKEPTTPRKVTTRSIKTVDTTLEARTTKNSSSKKVTPKTSRTSSKRTKNHDTEFKDSSGKEPSKIEIVNPTEVPGVEISTDIVNHNSENQVVREQSDVEMNNATQDEPEQVEESVSTPKLPKRTRKSTRRLVGGSKSTKSTSGGKQSRGRKVDTQADDNAARDNEVNIEPSDKEEETIPTTKPKKATRSANRKGQTRVVDNTTTEQPPVPASDPDIVEISSINPTALANVVNTLAGQNYDILSSPESAFPNKGPCTPVFVKPHVPATRSPSNTPPPELQAKLTKPPTAIPSSLEWSRDHWHHLKVFYEETKSEYLSSGKDVNRNKDVYSKVIEKFFEADINNRTFGEEDLRLRIISLETADHERNNEPSSDQRSSNIENSVILYNKTYSNLRDNIAGNKRKRRESSITNAVPGVNDEIEGKVPKRSRVEENTPSGSGTTTPASAPQTPSNNMLSKLFGGWFNSGQSRSNPASLNEEAPEDSDNNIDENEDRMEEEQSTHNSRNRSWLW</sequence>
<feature type="compositionally biased region" description="Polar residues" evidence="1">
    <location>
        <begin position="1015"/>
        <end position="1025"/>
    </location>
</feature>
<feature type="compositionally biased region" description="Polar residues" evidence="1">
    <location>
        <begin position="561"/>
        <end position="577"/>
    </location>
</feature>
<feature type="compositionally biased region" description="Basic residues" evidence="1">
    <location>
        <begin position="735"/>
        <end position="748"/>
    </location>
</feature>
<feature type="compositionally biased region" description="Basic residues" evidence="1">
    <location>
        <begin position="358"/>
        <end position="368"/>
    </location>
</feature>
<dbReference type="AlphaFoldDB" id="A0A9N9DQL4"/>
<protein>
    <submittedName>
        <fullName evidence="2">6221_t:CDS:1</fullName>
    </submittedName>
</protein>
<feature type="compositionally biased region" description="Basic and acidic residues" evidence="1">
    <location>
        <begin position="971"/>
        <end position="983"/>
    </location>
</feature>
<name>A0A9N9DQL4_FUNMO</name>
<feature type="compositionally biased region" description="Low complexity" evidence="1">
    <location>
        <begin position="580"/>
        <end position="595"/>
    </location>
</feature>
<feature type="region of interest" description="Disordered" evidence="1">
    <location>
        <begin position="345"/>
        <end position="375"/>
    </location>
</feature>
<feature type="compositionally biased region" description="Basic residues" evidence="1">
    <location>
        <begin position="673"/>
        <end position="682"/>
    </location>
</feature>
<dbReference type="Proteomes" id="UP000789375">
    <property type="component" value="Unassembled WGS sequence"/>
</dbReference>
<reference evidence="2" key="1">
    <citation type="submission" date="2021-06" db="EMBL/GenBank/DDBJ databases">
        <authorList>
            <person name="Kallberg Y."/>
            <person name="Tangrot J."/>
            <person name="Rosling A."/>
        </authorList>
    </citation>
    <scope>NUCLEOTIDE SEQUENCE</scope>
    <source>
        <strain evidence="2">87-6 pot B 2015</strain>
    </source>
</reference>
<feature type="compositionally biased region" description="Low complexity" evidence="1">
    <location>
        <begin position="686"/>
        <end position="698"/>
    </location>
</feature>
<feature type="compositionally biased region" description="Basic and acidic residues" evidence="1">
    <location>
        <begin position="602"/>
        <end position="617"/>
    </location>
</feature>
<feature type="compositionally biased region" description="Acidic residues" evidence="1">
    <location>
        <begin position="1029"/>
        <end position="1048"/>
    </location>
</feature>
<feature type="compositionally biased region" description="Polar residues" evidence="1">
    <location>
        <begin position="634"/>
        <end position="658"/>
    </location>
</feature>
<feature type="region of interest" description="Disordered" evidence="1">
    <location>
        <begin position="394"/>
        <end position="431"/>
    </location>
</feature>
<feature type="compositionally biased region" description="Basic and acidic residues" evidence="1">
    <location>
        <begin position="414"/>
        <end position="431"/>
    </location>
</feature>
<proteinExistence type="predicted"/>
<feature type="compositionally biased region" description="Polar residues" evidence="1">
    <location>
        <begin position="119"/>
        <end position="139"/>
    </location>
</feature>
<feature type="compositionally biased region" description="Polar residues" evidence="1">
    <location>
        <begin position="1051"/>
        <end position="1061"/>
    </location>
</feature>
<dbReference type="EMBL" id="CAJVPP010004349">
    <property type="protein sequence ID" value="CAG8648400.1"/>
    <property type="molecule type" value="Genomic_DNA"/>
</dbReference>
<feature type="region of interest" description="Disordered" evidence="1">
    <location>
        <begin position="947"/>
        <end position="1061"/>
    </location>
</feature>
<organism evidence="2 3">
    <name type="scientific">Funneliformis mosseae</name>
    <name type="common">Endomycorrhizal fungus</name>
    <name type="synonym">Glomus mosseae</name>
    <dbReference type="NCBI Taxonomy" id="27381"/>
    <lineage>
        <taxon>Eukaryota</taxon>
        <taxon>Fungi</taxon>
        <taxon>Fungi incertae sedis</taxon>
        <taxon>Mucoromycota</taxon>
        <taxon>Glomeromycotina</taxon>
        <taxon>Glomeromycetes</taxon>
        <taxon>Glomerales</taxon>
        <taxon>Glomeraceae</taxon>
        <taxon>Funneliformis</taxon>
    </lineage>
</organism>
<evidence type="ECO:0000313" key="2">
    <source>
        <dbReference type="EMBL" id="CAG8648400.1"/>
    </source>
</evidence>
<evidence type="ECO:0000256" key="1">
    <source>
        <dbReference type="SAM" id="MobiDB-lite"/>
    </source>
</evidence>
<keyword evidence="3" id="KW-1185">Reference proteome</keyword>
<feature type="compositionally biased region" description="Polar residues" evidence="1">
    <location>
        <begin position="749"/>
        <end position="759"/>
    </location>
</feature>
<feature type="compositionally biased region" description="Low complexity" evidence="1">
    <location>
        <begin position="985"/>
        <end position="1002"/>
    </location>
</feature>
<feature type="compositionally biased region" description="Acidic residues" evidence="1">
    <location>
        <begin position="530"/>
        <end position="540"/>
    </location>
</feature>
<comment type="caution">
    <text evidence="2">The sequence shown here is derived from an EMBL/GenBank/DDBJ whole genome shotgun (WGS) entry which is preliminary data.</text>
</comment>